<feature type="compositionally biased region" description="Acidic residues" evidence="1">
    <location>
        <begin position="369"/>
        <end position="383"/>
    </location>
</feature>
<evidence type="ECO:0000259" key="3">
    <source>
        <dbReference type="Pfam" id="PF09463"/>
    </source>
</evidence>
<keyword evidence="2" id="KW-0812">Transmembrane</keyword>
<dbReference type="InterPro" id="IPR018571">
    <property type="entry name" value="Membrane_anchor_Opy2_N"/>
</dbReference>
<dbReference type="Pfam" id="PF09463">
    <property type="entry name" value="Opy2"/>
    <property type="match status" value="1"/>
</dbReference>
<gene>
    <name evidence="5" type="ORF">K489DRAFT_90939</name>
</gene>
<accession>A0A6J3LV88</accession>
<feature type="region of interest" description="Disordered" evidence="1">
    <location>
        <begin position="269"/>
        <end position="418"/>
    </location>
</feature>
<feature type="compositionally biased region" description="Basic residues" evidence="1">
    <location>
        <begin position="310"/>
        <end position="320"/>
    </location>
</feature>
<dbReference type="GeneID" id="54366835"/>
<keyword evidence="2" id="KW-0472">Membrane</keyword>
<reference evidence="5" key="2">
    <citation type="submission" date="2020-04" db="EMBL/GenBank/DDBJ databases">
        <authorList>
            <consortium name="NCBI Genome Project"/>
        </authorList>
    </citation>
    <scope>NUCLEOTIDE SEQUENCE</scope>
    <source>
        <strain evidence="5">CBS 342.82</strain>
    </source>
</reference>
<feature type="compositionally biased region" description="Low complexity" evidence="1">
    <location>
        <begin position="404"/>
        <end position="418"/>
    </location>
</feature>
<feature type="domain" description="Membrane anchor Opy2 N-terminal" evidence="3">
    <location>
        <begin position="23"/>
        <end position="57"/>
    </location>
</feature>
<keyword evidence="2" id="KW-1133">Transmembrane helix</keyword>
<feature type="transmembrane region" description="Helical" evidence="2">
    <location>
        <begin position="75"/>
        <end position="96"/>
    </location>
</feature>
<proteinExistence type="predicted"/>
<dbReference type="OrthoDB" id="2402916at2759"/>
<feature type="compositionally biased region" description="Low complexity" evidence="1">
    <location>
        <begin position="272"/>
        <end position="282"/>
    </location>
</feature>
<protein>
    <recommendedName>
        <fullName evidence="3">Membrane anchor Opy2 N-terminal domain-containing protein</fullName>
    </recommendedName>
</protein>
<evidence type="ECO:0000313" key="4">
    <source>
        <dbReference type="Proteomes" id="UP000504637"/>
    </source>
</evidence>
<feature type="compositionally biased region" description="Polar residues" evidence="1">
    <location>
        <begin position="355"/>
        <end position="368"/>
    </location>
</feature>
<dbReference type="AlphaFoldDB" id="A0A6J3LV88"/>
<feature type="compositionally biased region" description="Polar residues" evidence="1">
    <location>
        <begin position="391"/>
        <end position="403"/>
    </location>
</feature>
<reference evidence="5" key="1">
    <citation type="submission" date="2020-01" db="EMBL/GenBank/DDBJ databases">
        <authorList>
            <consortium name="DOE Joint Genome Institute"/>
            <person name="Haridas S."/>
            <person name="Albert R."/>
            <person name="Binder M."/>
            <person name="Bloem J."/>
            <person name="Labutti K."/>
            <person name="Salamov A."/>
            <person name="Andreopoulos B."/>
            <person name="Baker S.E."/>
            <person name="Barry K."/>
            <person name="Bills G."/>
            <person name="Bluhm B.H."/>
            <person name="Cannon C."/>
            <person name="Castanera R."/>
            <person name="Culley D.E."/>
            <person name="Daum C."/>
            <person name="Ezra D."/>
            <person name="Gonzalez J.B."/>
            <person name="Henrissat B."/>
            <person name="Kuo A."/>
            <person name="Liang C."/>
            <person name="Lipzen A."/>
            <person name="Lutzoni F."/>
            <person name="Magnuson J."/>
            <person name="Mondo S."/>
            <person name="Nolan M."/>
            <person name="Ohm R."/>
            <person name="Pangilinan J."/>
            <person name="Park H.-J."/>
            <person name="Ramirez L."/>
            <person name="Alfaro M."/>
            <person name="Sun H."/>
            <person name="Tritt A."/>
            <person name="Yoshinaga Y."/>
            <person name="Zwiers L.-H."/>
            <person name="Turgeon B.G."/>
            <person name="Goodwin S.B."/>
            <person name="Spatafora J.W."/>
            <person name="Crous P.W."/>
            <person name="Grigoriev I.V."/>
        </authorList>
    </citation>
    <scope>NUCLEOTIDE SEQUENCE</scope>
    <source>
        <strain evidence="5">CBS 342.82</strain>
    </source>
</reference>
<evidence type="ECO:0000313" key="5">
    <source>
        <dbReference type="RefSeq" id="XP_033455578.1"/>
    </source>
</evidence>
<dbReference type="Proteomes" id="UP000504637">
    <property type="component" value="Unplaced"/>
</dbReference>
<feature type="compositionally biased region" description="Polar residues" evidence="1">
    <location>
        <begin position="283"/>
        <end position="298"/>
    </location>
</feature>
<evidence type="ECO:0000256" key="1">
    <source>
        <dbReference type="SAM" id="MobiDB-lite"/>
    </source>
</evidence>
<dbReference type="RefSeq" id="XP_033455578.1">
    <property type="nucleotide sequence ID" value="XM_033609034.1"/>
</dbReference>
<keyword evidence="4" id="KW-1185">Reference proteome</keyword>
<name>A0A6J3LV88_9PEZI</name>
<sequence length="496" mass="53116">MAVTSRSMTAEVERTLRTIFKRCVECPPGLPDCFPCPTGQQCILMTATCDACQRAVCSADGTDAPAAQGPGIGPIAGASVAGVVVLAVILFVVWRFGVRKRRQRQMEWMENEMLSQQKHTPVINTMRGDAASIRTRASVAGSFLSRASNVIQIAFIPGVINRSNGGSSHNSLAPVPPIPAQYANNKPKSPLANDGDFLLFRPGSTFSATSSRSGVRDTQYTQYTYGSRQSITPSLARSSMALEIYRDEGTPPPMPATTMLRAAPRMVSVRSTPGTTPNPNGTYDSPGNTPRTGTSATIVPQGFGSSPQHSRQHSRTHSRRNSSMSLSSNKGKGRFPVRSASADLTMSPPPLSGRRTPTVSSPLITTNLDSEDDEGSNPGDDDDDHARARQSLLQPSSATTRTESGSPTSPMTHSSSMRPMSSIMIANNPYTLDPTSTSSSFMQGGAFRTASNPPPQPITSPFFDASDLPPNSTGLGTREHCRCWRDFRRRGSGRSE</sequence>
<reference evidence="5" key="3">
    <citation type="submission" date="2025-08" db="UniProtKB">
        <authorList>
            <consortium name="RefSeq"/>
        </authorList>
    </citation>
    <scope>IDENTIFICATION</scope>
    <source>
        <strain evidence="5">CBS 342.82</strain>
    </source>
</reference>
<evidence type="ECO:0000256" key="2">
    <source>
        <dbReference type="SAM" id="Phobius"/>
    </source>
</evidence>
<feature type="region of interest" description="Disordered" evidence="1">
    <location>
        <begin position="454"/>
        <end position="478"/>
    </location>
</feature>
<organism evidence="5">
    <name type="scientific">Dissoconium aciculare CBS 342.82</name>
    <dbReference type="NCBI Taxonomy" id="1314786"/>
    <lineage>
        <taxon>Eukaryota</taxon>
        <taxon>Fungi</taxon>
        <taxon>Dikarya</taxon>
        <taxon>Ascomycota</taxon>
        <taxon>Pezizomycotina</taxon>
        <taxon>Dothideomycetes</taxon>
        <taxon>Dothideomycetidae</taxon>
        <taxon>Mycosphaerellales</taxon>
        <taxon>Dissoconiaceae</taxon>
        <taxon>Dissoconium</taxon>
    </lineage>
</organism>